<name>A0A1G2KVZ6_9BACT</name>
<dbReference type="Pfam" id="PF13231">
    <property type="entry name" value="PMT_2"/>
    <property type="match status" value="1"/>
</dbReference>
<feature type="domain" description="Glycosyltransferase RgtA/B/C/D-like" evidence="9">
    <location>
        <begin position="68"/>
        <end position="224"/>
    </location>
</feature>
<dbReference type="GO" id="GO:0010041">
    <property type="term" value="P:response to iron(III) ion"/>
    <property type="evidence" value="ECO:0007669"/>
    <property type="project" value="TreeGrafter"/>
</dbReference>
<comment type="caution">
    <text evidence="10">The sequence shown here is derived from an EMBL/GenBank/DDBJ whole genome shotgun (WGS) entry which is preliminary data.</text>
</comment>
<keyword evidence="6 8" id="KW-1133">Transmembrane helix</keyword>
<evidence type="ECO:0000313" key="10">
    <source>
        <dbReference type="EMBL" id="OHA03608.1"/>
    </source>
</evidence>
<dbReference type="PANTHER" id="PTHR33908">
    <property type="entry name" value="MANNOSYLTRANSFERASE YKCB-RELATED"/>
    <property type="match status" value="1"/>
</dbReference>
<comment type="subcellular location">
    <subcellularLocation>
        <location evidence="1">Cell membrane</location>
        <topology evidence="1">Multi-pass membrane protein</topology>
    </subcellularLocation>
</comment>
<evidence type="ECO:0000256" key="7">
    <source>
        <dbReference type="ARBA" id="ARBA00023136"/>
    </source>
</evidence>
<feature type="transmembrane region" description="Helical" evidence="8">
    <location>
        <begin position="131"/>
        <end position="150"/>
    </location>
</feature>
<dbReference type="PANTHER" id="PTHR33908:SF3">
    <property type="entry name" value="UNDECAPRENYL PHOSPHATE-ALPHA-4-AMINO-4-DEOXY-L-ARABINOSE ARABINOSYL TRANSFERASE"/>
    <property type="match status" value="1"/>
</dbReference>
<evidence type="ECO:0000313" key="11">
    <source>
        <dbReference type="Proteomes" id="UP000177177"/>
    </source>
</evidence>
<dbReference type="InterPro" id="IPR038731">
    <property type="entry name" value="RgtA/B/C-like"/>
</dbReference>
<evidence type="ECO:0000256" key="6">
    <source>
        <dbReference type="ARBA" id="ARBA00022989"/>
    </source>
</evidence>
<dbReference type="GO" id="GO:0009103">
    <property type="term" value="P:lipopolysaccharide biosynthetic process"/>
    <property type="evidence" value="ECO:0007669"/>
    <property type="project" value="UniProtKB-ARBA"/>
</dbReference>
<feature type="transmembrane region" description="Helical" evidence="8">
    <location>
        <begin position="284"/>
        <end position="301"/>
    </location>
</feature>
<feature type="transmembrane region" description="Helical" evidence="8">
    <location>
        <begin position="7"/>
        <end position="24"/>
    </location>
</feature>
<reference evidence="10 11" key="1">
    <citation type="journal article" date="2016" name="Nat. Commun.">
        <title>Thousands of microbial genomes shed light on interconnected biogeochemical processes in an aquifer system.</title>
        <authorList>
            <person name="Anantharaman K."/>
            <person name="Brown C.T."/>
            <person name="Hug L.A."/>
            <person name="Sharon I."/>
            <person name="Castelle C.J."/>
            <person name="Probst A.J."/>
            <person name="Thomas B.C."/>
            <person name="Singh A."/>
            <person name="Wilkins M.J."/>
            <person name="Karaoz U."/>
            <person name="Brodie E.L."/>
            <person name="Williams K.H."/>
            <person name="Hubbard S.S."/>
            <person name="Banfield J.F."/>
        </authorList>
    </citation>
    <scope>NUCLEOTIDE SEQUENCE [LARGE SCALE GENOMIC DNA]</scope>
</reference>
<feature type="transmembrane region" description="Helical" evidence="8">
    <location>
        <begin position="81"/>
        <end position="101"/>
    </location>
</feature>
<accession>A0A1G2KVZ6</accession>
<dbReference type="GO" id="GO:0005886">
    <property type="term" value="C:plasma membrane"/>
    <property type="evidence" value="ECO:0007669"/>
    <property type="project" value="UniProtKB-SubCell"/>
</dbReference>
<protein>
    <recommendedName>
        <fullName evidence="9">Glycosyltransferase RgtA/B/C/D-like domain-containing protein</fullName>
    </recommendedName>
</protein>
<dbReference type="EMBL" id="MHQN01000015">
    <property type="protein sequence ID" value="OHA03608.1"/>
    <property type="molecule type" value="Genomic_DNA"/>
</dbReference>
<gene>
    <name evidence="10" type="ORF">A3C92_01320</name>
</gene>
<evidence type="ECO:0000256" key="4">
    <source>
        <dbReference type="ARBA" id="ARBA00022679"/>
    </source>
</evidence>
<dbReference type="AlphaFoldDB" id="A0A1G2KVZ6"/>
<dbReference type="InterPro" id="IPR050297">
    <property type="entry name" value="LipidA_mod_glycosyltrf_83"/>
</dbReference>
<keyword evidence="7 8" id="KW-0472">Membrane</keyword>
<keyword evidence="4" id="KW-0808">Transferase</keyword>
<evidence type="ECO:0000256" key="5">
    <source>
        <dbReference type="ARBA" id="ARBA00022692"/>
    </source>
</evidence>
<feature type="transmembrane region" description="Helical" evidence="8">
    <location>
        <begin position="308"/>
        <end position="326"/>
    </location>
</feature>
<sequence>MKKAHIWVLLGIMALGAFLRFYLITEIPPGLYPDEAMNGNNALEALATGDFKIFYPENNGREGLFINIQALSVAAFGNTPWALRMVSASFGTLTILGVYLASREIFRRRGPALFAAFFIAASYWHINFSRIGFRAIMVPFLAAFGIYFLLKGLRRGSTLDLVLAGILTGLGLHTYIAFRFMGAVFAVPLAWYLWRWKRSRNSEKTACTPCAVALYAFVVFVTVLPLVFYFVQHPQDFAGRANDVSVFAAADPLKEFGKSTALTLGMFFWSGDCNWRHNFNCQPALNPLVALFTLIGILQLTRLNLVSWRRWLIAIWALGLMLPAVLTREGIPHALRTIGMIPPLFLLAGVGADGVRLGITSWIDKEKAKWPQYERQLGRLRYELLFLFVLALLVVPFVTYRAYFLHWSNHPKTYEAFDTSNYHMAQYLAALPKDVKKYVIVNARGVDVRGIPMPAQTVMFVTDSFTSARQSAAHIRYIVVAPGIAPPAQDMVSAEKTVITFADSSDTPGITATQRAFPAFRVHVPGDFVILQNF</sequence>
<dbReference type="GO" id="GO:0016763">
    <property type="term" value="F:pentosyltransferase activity"/>
    <property type="evidence" value="ECO:0007669"/>
    <property type="project" value="TreeGrafter"/>
</dbReference>
<feature type="transmembrane region" description="Helical" evidence="8">
    <location>
        <begin position="384"/>
        <end position="403"/>
    </location>
</feature>
<keyword evidence="3" id="KW-0328">Glycosyltransferase</keyword>
<feature type="transmembrane region" description="Helical" evidence="8">
    <location>
        <begin position="170"/>
        <end position="194"/>
    </location>
</feature>
<evidence type="ECO:0000256" key="8">
    <source>
        <dbReference type="SAM" id="Phobius"/>
    </source>
</evidence>
<proteinExistence type="predicted"/>
<feature type="transmembrane region" description="Helical" evidence="8">
    <location>
        <begin position="206"/>
        <end position="231"/>
    </location>
</feature>
<keyword evidence="2" id="KW-1003">Cell membrane</keyword>
<evidence type="ECO:0000259" key="9">
    <source>
        <dbReference type="Pfam" id="PF13231"/>
    </source>
</evidence>
<keyword evidence="5 8" id="KW-0812">Transmembrane</keyword>
<evidence type="ECO:0000256" key="1">
    <source>
        <dbReference type="ARBA" id="ARBA00004651"/>
    </source>
</evidence>
<evidence type="ECO:0000256" key="3">
    <source>
        <dbReference type="ARBA" id="ARBA00022676"/>
    </source>
</evidence>
<feature type="transmembrane region" description="Helical" evidence="8">
    <location>
        <begin position="338"/>
        <end position="363"/>
    </location>
</feature>
<dbReference type="Proteomes" id="UP000177177">
    <property type="component" value="Unassembled WGS sequence"/>
</dbReference>
<organism evidence="10 11">
    <name type="scientific">Candidatus Sungbacteria bacterium RIFCSPHIGHO2_02_FULL_53_17</name>
    <dbReference type="NCBI Taxonomy" id="1802275"/>
    <lineage>
        <taxon>Bacteria</taxon>
        <taxon>Candidatus Sungiibacteriota</taxon>
    </lineage>
</organism>
<evidence type="ECO:0000256" key="2">
    <source>
        <dbReference type="ARBA" id="ARBA00022475"/>
    </source>
</evidence>